<keyword evidence="3 10" id="KW-0813">Transport</keyword>
<dbReference type="SUPFAM" id="SSF103491">
    <property type="entry name" value="Preprotein translocase SecY subunit"/>
    <property type="match status" value="1"/>
</dbReference>
<dbReference type="InterPro" id="IPR023201">
    <property type="entry name" value="SecY_dom_sf"/>
</dbReference>
<feature type="transmembrane region" description="Helical" evidence="12">
    <location>
        <begin position="438"/>
        <end position="456"/>
    </location>
</feature>
<comment type="subcellular location">
    <subcellularLocation>
        <location evidence="1">Endoplasmic reticulum membrane</location>
        <topology evidence="1">Multi-pass membrane protein</topology>
    </subcellularLocation>
    <subcellularLocation>
        <location evidence="10">Membrane</location>
        <topology evidence="10">Multi-pass membrane protein</topology>
    </subcellularLocation>
</comment>
<evidence type="ECO:0000256" key="5">
    <source>
        <dbReference type="ARBA" id="ARBA00022824"/>
    </source>
</evidence>
<keyword evidence="9 12" id="KW-0472">Membrane</keyword>
<reference evidence="15" key="1">
    <citation type="journal article" date="2023" name="Commun. Biol.">
        <title>Genome analysis of Parmales, the sister group of diatoms, reveals the evolutionary specialization of diatoms from phago-mixotrophs to photoautotrophs.</title>
        <authorList>
            <person name="Ban H."/>
            <person name="Sato S."/>
            <person name="Yoshikawa S."/>
            <person name="Yamada K."/>
            <person name="Nakamura Y."/>
            <person name="Ichinomiya M."/>
            <person name="Sato N."/>
            <person name="Blanc-Mathieu R."/>
            <person name="Endo H."/>
            <person name="Kuwata A."/>
            <person name="Ogata H."/>
        </authorList>
    </citation>
    <scope>NUCLEOTIDE SEQUENCE [LARGE SCALE GENOMIC DNA]</scope>
    <source>
        <strain evidence="15">NIES 3700</strain>
    </source>
</reference>
<evidence type="ECO:0000313" key="14">
    <source>
        <dbReference type="EMBL" id="GMI07855.1"/>
    </source>
</evidence>
<feature type="transmembrane region" description="Helical" evidence="12">
    <location>
        <begin position="359"/>
        <end position="378"/>
    </location>
</feature>
<dbReference type="OrthoDB" id="420669at2759"/>
<feature type="domain" description="Translocon Sec61/SecY plug" evidence="13">
    <location>
        <begin position="38"/>
        <end position="72"/>
    </location>
</feature>
<evidence type="ECO:0000313" key="15">
    <source>
        <dbReference type="Proteomes" id="UP001165122"/>
    </source>
</evidence>
<dbReference type="AlphaFoldDB" id="A0A9W7F902"/>
<accession>A0A9W7F902</accession>
<keyword evidence="5" id="KW-0256">Endoplasmic reticulum</keyword>
<dbReference type="NCBIfam" id="NF006341">
    <property type="entry name" value="PRK08568.1-5"/>
    <property type="match status" value="1"/>
</dbReference>
<proteinExistence type="inferred from homology"/>
<keyword evidence="6 10" id="KW-0653">Protein transport</keyword>
<evidence type="ECO:0000256" key="7">
    <source>
        <dbReference type="ARBA" id="ARBA00022989"/>
    </source>
</evidence>
<dbReference type="GO" id="GO:0015031">
    <property type="term" value="P:protein transport"/>
    <property type="evidence" value="ECO:0007669"/>
    <property type="project" value="UniProtKB-KW"/>
</dbReference>
<dbReference type="Proteomes" id="UP001165122">
    <property type="component" value="Unassembled WGS sequence"/>
</dbReference>
<feature type="transmembrane region" description="Helical" evidence="12">
    <location>
        <begin position="77"/>
        <end position="97"/>
    </location>
</feature>
<feature type="transmembrane region" description="Helical" evidence="12">
    <location>
        <begin position="244"/>
        <end position="262"/>
    </location>
</feature>
<dbReference type="Gene3D" id="1.10.3370.10">
    <property type="entry name" value="SecY subunit domain"/>
    <property type="match status" value="1"/>
</dbReference>
<evidence type="ECO:0000256" key="4">
    <source>
        <dbReference type="ARBA" id="ARBA00022692"/>
    </source>
</evidence>
<dbReference type="PROSITE" id="PS00756">
    <property type="entry name" value="SECY_2"/>
    <property type="match status" value="1"/>
</dbReference>
<feature type="transmembrane region" description="Helical" evidence="12">
    <location>
        <begin position="171"/>
        <end position="192"/>
    </location>
</feature>
<dbReference type="InterPro" id="IPR030659">
    <property type="entry name" value="SecY_CS"/>
</dbReference>
<keyword evidence="4 10" id="KW-0812">Transmembrane</keyword>
<feature type="transmembrane region" description="Helical" evidence="12">
    <location>
        <begin position="282"/>
        <end position="302"/>
    </location>
</feature>
<dbReference type="InterPro" id="IPR019561">
    <property type="entry name" value="Translocon_Sec61/SecY_plug_dom"/>
</dbReference>
<dbReference type="InterPro" id="IPR002208">
    <property type="entry name" value="SecY/SEC61-alpha"/>
</dbReference>
<feature type="transmembrane region" description="Helical" evidence="12">
    <location>
        <begin position="30"/>
        <end position="51"/>
    </location>
</feature>
<dbReference type="GO" id="GO:0005789">
    <property type="term" value="C:endoplasmic reticulum membrane"/>
    <property type="evidence" value="ECO:0007669"/>
    <property type="project" value="UniProtKB-SubCell"/>
</dbReference>
<comment type="similarity">
    <text evidence="2 11">Belongs to the SecY/SEC61-alpha family.</text>
</comment>
<gene>
    <name evidence="14" type="ORF">TrLO_g11591</name>
</gene>
<evidence type="ECO:0000259" key="13">
    <source>
        <dbReference type="Pfam" id="PF10559"/>
    </source>
</evidence>
<comment type="caution">
    <text evidence="14">The sequence shown here is derived from an EMBL/GenBank/DDBJ whole genome shotgun (WGS) entry which is preliminary data.</text>
</comment>
<evidence type="ECO:0000256" key="9">
    <source>
        <dbReference type="ARBA" id="ARBA00023136"/>
    </source>
</evidence>
<keyword evidence="15" id="KW-1185">Reference proteome</keyword>
<dbReference type="PANTHER" id="PTHR10906">
    <property type="entry name" value="SECY/SEC61-ALPHA FAMILY MEMBER"/>
    <property type="match status" value="1"/>
</dbReference>
<dbReference type="Pfam" id="PF10559">
    <property type="entry name" value="Plug_translocon"/>
    <property type="match status" value="1"/>
</dbReference>
<dbReference type="NCBIfam" id="TIGR00967">
    <property type="entry name" value="3a0501s007"/>
    <property type="match status" value="1"/>
</dbReference>
<keyword evidence="8 10" id="KW-0811">Translocation</keyword>
<evidence type="ECO:0000256" key="6">
    <source>
        <dbReference type="ARBA" id="ARBA00022927"/>
    </source>
</evidence>
<evidence type="ECO:0000256" key="12">
    <source>
        <dbReference type="SAM" id="Phobius"/>
    </source>
</evidence>
<evidence type="ECO:0000256" key="1">
    <source>
        <dbReference type="ARBA" id="ARBA00004477"/>
    </source>
</evidence>
<evidence type="ECO:0000256" key="2">
    <source>
        <dbReference type="ARBA" id="ARBA00005751"/>
    </source>
</evidence>
<evidence type="ECO:0000256" key="10">
    <source>
        <dbReference type="RuleBase" id="RU003484"/>
    </source>
</evidence>
<dbReference type="PROSITE" id="PS00755">
    <property type="entry name" value="SECY_1"/>
    <property type="match status" value="1"/>
</dbReference>
<organism evidence="14 15">
    <name type="scientific">Triparma laevis f. longispina</name>
    <dbReference type="NCBI Taxonomy" id="1714387"/>
    <lineage>
        <taxon>Eukaryota</taxon>
        <taxon>Sar</taxon>
        <taxon>Stramenopiles</taxon>
        <taxon>Ochrophyta</taxon>
        <taxon>Bolidophyceae</taxon>
        <taxon>Parmales</taxon>
        <taxon>Triparmaceae</taxon>
        <taxon>Triparma</taxon>
    </lineage>
</organism>
<feature type="transmembrane region" description="Helical" evidence="12">
    <location>
        <begin position="117"/>
        <end position="136"/>
    </location>
</feature>
<keyword evidence="7 12" id="KW-1133">Transmembrane helix</keyword>
<name>A0A9W7F902_9STRA</name>
<dbReference type="Pfam" id="PF00344">
    <property type="entry name" value="SecY"/>
    <property type="match status" value="1"/>
</dbReference>
<protein>
    <recommendedName>
        <fullName evidence="13">Translocon Sec61/SecY plug domain-containing protein</fullName>
    </recommendedName>
</protein>
<evidence type="ECO:0000256" key="8">
    <source>
        <dbReference type="ARBA" id="ARBA00023010"/>
    </source>
</evidence>
<evidence type="ECO:0000256" key="3">
    <source>
        <dbReference type="ARBA" id="ARBA00022448"/>
    </source>
</evidence>
<dbReference type="FunFam" id="1.10.3370.10:FF:000002">
    <property type="entry name" value="Transport Sec61 subunit alpha isoform 2"/>
    <property type="match status" value="1"/>
</dbReference>
<feature type="transmembrane region" description="Helical" evidence="12">
    <location>
        <begin position="406"/>
        <end position="432"/>
    </location>
</feature>
<evidence type="ECO:0000256" key="11">
    <source>
        <dbReference type="RuleBase" id="RU004349"/>
    </source>
</evidence>
<feature type="transmembrane region" description="Helical" evidence="12">
    <location>
        <begin position="142"/>
        <end position="164"/>
    </location>
</feature>
<dbReference type="PIRSF" id="PIRSF004557">
    <property type="entry name" value="SecY"/>
    <property type="match status" value="1"/>
</dbReference>
<dbReference type="EMBL" id="BRXW01000115">
    <property type="protein sequence ID" value="GMI07855.1"/>
    <property type="molecule type" value="Genomic_DNA"/>
</dbReference>
<sequence>MRFLHLVRPVMHVLPEVASPDRKIPFREKLLWTTITLFIFLVCCQIPLYGIQTSKSSDPFYWMRVILASNRGTLMELGISPIVTSGLVMQLAAGSRLIEVNQGVKEDRSLFSGAQKLFGILITIGEAVAYVVSGMYGDLGTLGAGNALLIIVQLIFAGLIVIILDELLQKGYGLGSGISLFIATNICENIIWKAFSPTTINTGKGTEFEGAVIAFFHLMITRNNKASAFWEALYRQNLPNLTNLAATLLIFTVVIYFQGWRVDLPVKYAKYRGQQGTYPIKLFYTSNMPIILQTALVSNLYFMSQLLYNRAPTNILVRLLGKWQDVEGGNGSSIPVGGIAYYISPPHSLAEIIYDPFHAVFYLIFILTSCALFSKTWIEVSGSSARDVAKQLREQQMMMKGQRDTALVSVLNRYIPTAAAFGGMCIGALTVIADFCGAIGTGTGILLAVTIIYQYYEMFAKEQQEGTFAFGG</sequence>